<sequence>MANILMIEPYETYPYLAFSKFINQRVIRNGGHNYRKVQMVFELQVVRPTSSTRSSVIFCQQNTMSNVPNPAKA</sequence>
<evidence type="ECO:0000313" key="2">
    <source>
        <dbReference type="WBParaSite" id="nRc.2.0.1.t18751-RA"/>
    </source>
</evidence>
<evidence type="ECO:0000313" key="1">
    <source>
        <dbReference type="Proteomes" id="UP000887565"/>
    </source>
</evidence>
<organism evidence="1 2">
    <name type="scientific">Romanomermis culicivorax</name>
    <name type="common">Nematode worm</name>
    <dbReference type="NCBI Taxonomy" id="13658"/>
    <lineage>
        <taxon>Eukaryota</taxon>
        <taxon>Metazoa</taxon>
        <taxon>Ecdysozoa</taxon>
        <taxon>Nematoda</taxon>
        <taxon>Enoplea</taxon>
        <taxon>Dorylaimia</taxon>
        <taxon>Mermithida</taxon>
        <taxon>Mermithoidea</taxon>
        <taxon>Mermithidae</taxon>
        <taxon>Romanomermis</taxon>
    </lineage>
</organism>
<accession>A0A915IZ87</accession>
<dbReference type="WBParaSite" id="nRc.2.0.1.t18751-RA">
    <property type="protein sequence ID" value="nRc.2.0.1.t18751-RA"/>
    <property type="gene ID" value="nRc.2.0.1.g18751"/>
</dbReference>
<keyword evidence="1" id="KW-1185">Reference proteome</keyword>
<reference evidence="2" key="1">
    <citation type="submission" date="2022-11" db="UniProtKB">
        <authorList>
            <consortium name="WormBaseParasite"/>
        </authorList>
    </citation>
    <scope>IDENTIFICATION</scope>
</reference>
<proteinExistence type="predicted"/>
<name>A0A915IZ87_ROMCU</name>
<protein>
    <submittedName>
        <fullName evidence="2">Uncharacterized protein</fullName>
    </submittedName>
</protein>
<dbReference type="AlphaFoldDB" id="A0A915IZ87"/>
<dbReference type="Proteomes" id="UP000887565">
    <property type="component" value="Unplaced"/>
</dbReference>